<name>A0A317XH76_9BASI</name>
<evidence type="ECO:0000313" key="1">
    <source>
        <dbReference type="EMBL" id="PWY96828.1"/>
    </source>
</evidence>
<proteinExistence type="predicted"/>
<accession>A0A317XH76</accession>
<protein>
    <submittedName>
        <fullName evidence="1">Uncharacterized protein</fullName>
    </submittedName>
</protein>
<evidence type="ECO:0000313" key="2">
    <source>
        <dbReference type="Proteomes" id="UP000246740"/>
    </source>
</evidence>
<sequence>MCSILCRLQRLGGASLSQCTLCAPLDLLVPSSSSRLTIARCAECDGRCCVVETHRKKCFSPAGHLFARVLRVLSLSASEPCTICPLFSVDKLALLITHEEIQKGKNLRKS</sequence>
<organism evidence="1 2">
    <name type="scientific">Testicularia cyperi</name>
    <dbReference type="NCBI Taxonomy" id="1882483"/>
    <lineage>
        <taxon>Eukaryota</taxon>
        <taxon>Fungi</taxon>
        <taxon>Dikarya</taxon>
        <taxon>Basidiomycota</taxon>
        <taxon>Ustilaginomycotina</taxon>
        <taxon>Ustilaginomycetes</taxon>
        <taxon>Ustilaginales</taxon>
        <taxon>Anthracoideaceae</taxon>
        <taxon>Testicularia</taxon>
    </lineage>
</organism>
<gene>
    <name evidence="1" type="ORF">BCV70DRAFT_114754</name>
</gene>
<reference evidence="1 2" key="1">
    <citation type="journal article" date="2018" name="Mol. Biol. Evol.">
        <title>Broad Genomic Sampling Reveals a Smut Pathogenic Ancestry of the Fungal Clade Ustilaginomycotina.</title>
        <authorList>
            <person name="Kijpornyongpan T."/>
            <person name="Mondo S.J."/>
            <person name="Barry K."/>
            <person name="Sandor L."/>
            <person name="Lee J."/>
            <person name="Lipzen A."/>
            <person name="Pangilinan J."/>
            <person name="LaButti K."/>
            <person name="Hainaut M."/>
            <person name="Henrissat B."/>
            <person name="Grigoriev I.V."/>
            <person name="Spatafora J.W."/>
            <person name="Aime M.C."/>
        </authorList>
    </citation>
    <scope>NUCLEOTIDE SEQUENCE [LARGE SCALE GENOMIC DNA]</scope>
    <source>
        <strain evidence="1 2">MCA 3645</strain>
    </source>
</reference>
<dbReference type="EMBL" id="KZ819263">
    <property type="protein sequence ID" value="PWY96828.1"/>
    <property type="molecule type" value="Genomic_DNA"/>
</dbReference>
<keyword evidence="2" id="KW-1185">Reference proteome</keyword>
<dbReference type="InParanoid" id="A0A317XH76"/>
<dbReference type="Proteomes" id="UP000246740">
    <property type="component" value="Unassembled WGS sequence"/>
</dbReference>
<dbReference type="AlphaFoldDB" id="A0A317XH76"/>